<keyword evidence="4" id="KW-1185">Reference proteome</keyword>
<feature type="domain" description="PH" evidence="2">
    <location>
        <begin position="1"/>
        <end position="18"/>
    </location>
</feature>
<evidence type="ECO:0000256" key="1">
    <source>
        <dbReference type="SAM" id="Phobius"/>
    </source>
</evidence>
<feature type="transmembrane region" description="Helical" evidence="1">
    <location>
        <begin position="338"/>
        <end position="359"/>
    </location>
</feature>
<evidence type="ECO:0000259" key="2">
    <source>
        <dbReference type="PROSITE" id="PS50003"/>
    </source>
</evidence>
<proteinExistence type="predicted"/>
<evidence type="ECO:0000313" key="3">
    <source>
        <dbReference type="EMBL" id="PLC49166.1"/>
    </source>
</evidence>
<organism evidence="3 4">
    <name type="scientific">Pollutimonas subterranea</name>
    <dbReference type="NCBI Taxonomy" id="2045210"/>
    <lineage>
        <taxon>Bacteria</taxon>
        <taxon>Pseudomonadati</taxon>
        <taxon>Pseudomonadota</taxon>
        <taxon>Betaproteobacteria</taxon>
        <taxon>Burkholderiales</taxon>
        <taxon>Alcaligenaceae</taxon>
        <taxon>Pollutimonas</taxon>
    </lineage>
</organism>
<dbReference type="PROSITE" id="PS50003">
    <property type="entry name" value="PH_DOMAIN"/>
    <property type="match status" value="1"/>
</dbReference>
<feature type="transmembrane region" description="Helical" evidence="1">
    <location>
        <begin position="186"/>
        <end position="204"/>
    </location>
</feature>
<comment type="caution">
    <text evidence="3">The sequence shown here is derived from an EMBL/GenBank/DDBJ whole genome shotgun (WGS) entry which is preliminary data.</text>
</comment>
<name>A0A2N4U2D1_9BURK</name>
<accession>A0A2N4U2D1</accession>
<dbReference type="AlphaFoldDB" id="A0A2N4U2D1"/>
<protein>
    <submittedName>
        <fullName evidence="3">General secretion pathway protein</fullName>
    </submittedName>
</protein>
<keyword evidence="1" id="KW-0812">Transmembrane</keyword>
<gene>
    <name evidence="3" type="ORF">CR159_14185</name>
</gene>
<reference evidence="3 4" key="1">
    <citation type="submission" date="2017-10" db="EMBL/GenBank/DDBJ databases">
        <title>Two draft genome sequences of Pusillimonas sp. strains isolated from a nitrate- and radionuclide-contaminated groundwater in Russia.</title>
        <authorList>
            <person name="Grouzdev D.S."/>
            <person name="Tourova T.P."/>
            <person name="Goeva M.A."/>
            <person name="Babich T.L."/>
            <person name="Sokolova D.S."/>
            <person name="Abdullin R."/>
            <person name="Poltaraus A.B."/>
            <person name="Toshchakov S.V."/>
            <person name="Nazina T.N."/>
        </authorList>
    </citation>
    <scope>NUCLEOTIDE SEQUENCE [LARGE SCALE GENOMIC DNA]</scope>
    <source>
        <strain evidence="3 4">JR1/69-3-13</strain>
    </source>
</reference>
<dbReference type="RefSeq" id="WP_102074621.1">
    <property type="nucleotide sequence ID" value="NZ_PDNW01000012.1"/>
</dbReference>
<dbReference type="OrthoDB" id="8630857at2"/>
<keyword evidence="1" id="KW-0472">Membrane</keyword>
<keyword evidence="1" id="KW-1133">Transmembrane helix</keyword>
<sequence length="373" mass="41558">MSDRSRDHWLTAIQHALDCFRFAGVRADYYDYLAALLQGMQGRRTLREIFERDARRYGAKSVRGRLSRRWSQTYQGAGGDLYATWLGCFPQDELGLIRMAQSFGNAALVRTLAELARVLQLTSRAKAILTATLWSGAMALLLAFCMVLAVPWFTVPSLMRTFSTVPAEYHGGLTRSLLRFSELVQANWPFIAVLTVGGSLLVLWSLPNTCGPLRRSLERFALWRVYRYVAALRFLTLLAIVLGRDGSESTQLRTALIMQGTGASKWQASHINAMLARIDAGMAGADTFDTGLLDRAQFWFLADMVTARGLQAGLVLGGERLRTQVLGTVAKQAMALRWGLMLSSLACLLGLGLWHYAVIDELRRSLMLFYASQ</sequence>
<dbReference type="InterPro" id="IPR001849">
    <property type="entry name" value="PH_domain"/>
</dbReference>
<evidence type="ECO:0000313" key="4">
    <source>
        <dbReference type="Proteomes" id="UP000234190"/>
    </source>
</evidence>
<dbReference type="Proteomes" id="UP000234190">
    <property type="component" value="Unassembled WGS sequence"/>
</dbReference>
<dbReference type="EMBL" id="PDNW01000012">
    <property type="protein sequence ID" value="PLC49166.1"/>
    <property type="molecule type" value="Genomic_DNA"/>
</dbReference>
<feature type="transmembrane region" description="Helical" evidence="1">
    <location>
        <begin position="127"/>
        <end position="153"/>
    </location>
</feature>